<dbReference type="EMBL" id="JACIEP010000009">
    <property type="protein sequence ID" value="MBB4036744.1"/>
    <property type="molecule type" value="Genomic_DNA"/>
</dbReference>
<comment type="caution">
    <text evidence="2">The sequence shown here is derived from an EMBL/GenBank/DDBJ whole genome shotgun (WGS) entry which is preliminary data.</text>
</comment>
<evidence type="ECO:0000313" key="2">
    <source>
        <dbReference type="EMBL" id="MBB4036744.1"/>
    </source>
</evidence>
<keyword evidence="3" id="KW-1185">Reference proteome</keyword>
<gene>
    <name evidence="2" type="ORF">GGR21_002657</name>
</gene>
<feature type="chain" id="PRO_5032770284" description="Secretin/TonB short N-terminal domain-containing protein" evidence="1">
    <location>
        <begin position="20"/>
        <end position="532"/>
    </location>
</feature>
<sequence length="532" mass="58004">MKKAKLISLFILFSISLFSKNVVTLNLQNEKLSVAMKLITQQTGVEFSYNPRIVNTNRIVSVTIIGKEVKDAIDLLVGDMYFYTIKGRYVIITSVKKLPEIASENESVIAKNKKKENKSSGNNFHSGLSIIGENKIANERIKIGSPLLIKNQVNETTMLKKIAGIITLSALTWGGADAQLKQPETEKVPARKIEYNIGLQKSIAQLTFITPMSTDGSNTKEKEYKFSLNMLGGITGGVNGIELGGLFNINQQDMRGLQMAGLFNFTGGAVCGVQMGGLANYVRGDMKGLQMSGLANIVQKSSGFQMAGIVNYTNGINDVQMAGIANIAAGSRFQMAGIANYARGVDIQIGTVNIAQQAGFQMGIINISDTDDAAMLGLFNFVKKGGLFEVGISANDYIYGAANLITGTDRLYSILSFGVSSSNVTTGFGVGTRLQLGDSPRGIHFELMHNQIYRNNFKNKSRDAALEQAKVFYSVRKNKFTLYGGPTINVLLRDADFTEVKDPVYSIFKNRGTNHNFDLWVGAELGVRFNLK</sequence>
<dbReference type="AlphaFoldDB" id="A0A840CSV1"/>
<organism evidence="2 3">
    <name type="scientific">Dysgonomonas hofstadii</name>
    <dbReference type="NCBI Taxonomy" id="637886"/>
    <lineage>
        <taxon>Bacteria</taxon>
        <taxon>Pseudomonadati</taxon>
        <taxon>Bacteroidota</taxon>
        <taxon>Bacteroidia</taxon>
        <taxon>Bacteroidales</taxon>
        <taxon>Dysgonomonadaceae</taxon>
        <taxon>Dysgonomonas</taxon>
    </lineage>
</organism>
<reference evidence="2 3" key="1">
    <citation type="submission" date="2020-08" db="EMBL/GenBank/DDBJ databases">
        <title>Genomic Encyclopedia of Type Strains, Phase IV (KMG-IV): sequencing the most valuable type-strain genomes for metagenomic binning, comparative biology and taxonomic classification.</title>
        <authorList>
            <person name="Goeker M."/>
        </authorList>
    </citation>
    <scope>NUCLEOTIDE SEQUENCE [LARGE SCALE GENOMIC DNA]</scope>
    <source>
        <strain evidence="2 3">DSM 104969</strain>
    </source>
</reference>
<evidence type="ECO:0000256" key="1">
    <source>
        <dbReference type="SAM" id="SignalP"/>
    </source>
</evidence>
<feature type="signal peptide" evidence="1">
    <location>
        <begin position="1"/>
        <end position="19"/>
    </location>
</feature>
<protein>
    <recommendedName>
        <fullName evidence="4">Secretin/TonB short N-terminal domain-containing protein</fullName>
    </recommendedName>
</protein>
<evidence type="ECO:0008006" key="4">
    <source>
        <dbReference type="Google" id="ProtNLM"/>
    </source>
</evidence>
<dbReference type="RefSeq" id="WP_183307641.1">
    <property type="nucleotide sequence ID" value="NZ_JACIEP010000009.1"/>
</dbReference>
<name>A0A840CSV1_9BACT</name>
<keyword evidence="1" id="KW-0732">Signal</keyword>
<evidence type="ECO:0000313" key="3">
    <source>
        <dbReference type="Proteomes" id="UP000555103"/>
    </source>
</evidence>
<dbReference type="Proteomes" id="UP000555103">
    <property type="component" value="Unassembled WGS sequence"/>
</dbReference>
<proteinExistence type="predicted"/>
<accession>A0A840CSV1</accession>